<dbReference type="Proteomes" id="UP000772434">
    <property type="component" value="Unassembled WGS sequence"/>
</dbReference>
<organism evidence="1 2">
    <name type="scientific">Rhodocollybia butyracea</name>
    <dbReference type="NCBI Taxonomy" id="206335"/>
    <lineage>
        <taxon>Eukaryota</taxon>
        <taxon>Fungi</taxon>
        <taxon>Dikarya</taxon>
        <taxon>Basidiomycota</taxon>
        <taxon>Agaricomycotina</taxon>
        <taxon>Agaricomycetes</taxon>
        <taxon>Agaricomycetidae</taxon>
        <taxon>Agaricales</taxon>
        <taxon>Marasmiineae</taxon>
        <taxon>Omphalotaceae</taxon>
        <taxon>Rhodocollybia</taxon>
    </lineage>
</organism>
<comment type="caution">
    <text evidence="1">The sequence shown here is derived from an EMBL/GenBank/DDBJ whole genome shotgun (WGS) entry which is preliminary data.</text>
</comment>
<evidence type="ECO:0000313" key="2">
    <source>
        <dbReference type="Proteomes" id="UP000772434"/>
    </source>
</evidence>
<gene>
    <name evidence="1" type="ORF">BDP27DRAFT_1357382</name>
</gene>
<proteinExistence type="predicted"/>
<accession>A0A9P5UFH1</accession>
<protein>
    <submittedName>
        <fullName evidence="1">Uncharacterized protein</fullName>
    </submittedName>
</protein>
<evidence type="ECO:0000313" key="1">
    <source>
        <dbReference type="EMBL" id="KAF9077267.1"/>
    </source>
</evidence>
<dbReference type="OrthoDB" id="3038134at2759"/>
<dbReference type="EMBL" id="JADNRY010000004">
    <property type="protein sequence ID" value="KAF9077267.1"/>
    <property type="molecule type" value="Genomic_DNA"/>
</dbReference>
<keyword evidence="2" id="KW-1185">Reference proteome</keyword>
<name>A0A9P5UFH1_9AGAR</name>
<reference evidence="1" key="1">
    <citation type="submission" date="2020-11" db="EMBL/GenBank/DDBJ databases">
        <authorList>
            <consortium name="DOE Joint Genome Institute"/>
            <person name="Ahrendt S."/>
            <person name="Riley R."/>
            <person name="Andreopoulos W."/>
            <person name="Labutti K."/>
            <person name="Pangilinan J."/>
            <person name="Ruiz-Duenas F.J."/>
            <person name="Barrasa J.M."/>
            <person name="Sanchez-Garcia M."/>
            <person name="Camarero S."/>
            <person name="Miyauchi S."/>
            <person name="Serrano A."/>
            <person name="Linde D."/>
            <person name="Babiker R."/>
            <person name="Drula E."/>
            <person name="Ayuso-Fernandez I."/>
            <person name="Pacheco R."/>
            <person name="Padilla G."/>
            <person name="Ferreira P."/>
            <person name="Barriuso J."/>
            <person name="Kellner H."/>
            <person name="Castanera R."/>
            <person name="Alfaro M."/>
            <person name="Ramirez L."/>
            <person name="Pisabarro A.G."/>
            <person name="Kuo A."/>
            <person name="Tritt A."/>
            <person name="Lipzen A."/>
            <person name="He G."/>
            <person name="Yan M."/>
            <person name="Ng V."/>
            <person name="Cullen D."/>
            <person name="Martin F."/>
            <person name="Rosso M.-N."/>
            <person name="Henrissat B."/>
            <person name="Hibbett D."/>
            <person name="Martinez A.T."/>
            <person name="Grigoriev I.V."/>
        </authorList>
    </citation>
    <scope>NUCLEOTIDE SEQUENCE</scope>
    <source>
        <strain evidence="1">AH 40177</strain>
    </source>
</reference>
<dbReference type="AlphaFoldDB" id="A0A9P5UFH1"/>
<sequence>MPSISVKNNTDSRLKVGFFILGMLHSTRWTNNLEPGKNSFEIRHEHGDGFDDVETTAQLAKMAAAGGSGTAAVVTGTAGVLGSAPLPLAVPVAGLLWRAANAVGARCAEEAPDSIKRVNLSVWFSPIELVICTGGAGIEVWHAGQKL</sequence>